<dbReference type="PROSITE" id="PS50238">
    <property type="entry name" value="RHOGAP"/>
    <property type="match status" value="1"/>
</dbReference>
<dbReference type="AlphaFoldDB" id="A0A8T2RA66"/>
<dbReference type="Pfam" id="PF00620">
    <property type="entry name" value="RhoGAP"/>
    <property type="match status" value="1"/>
</dbReference>
<dbReference type="InterPro" id="IPR000198">
    <property type="entry name" value="RhoGAP_dom"/>
</dbReference>
<dbReference type="SMART" id="SM00324">
    <property type="entry name" value="RhoGAP"/>
    <property type="match status" value="1"/>
</dbReference>
<dbReference type="GO" id="GO:0007165">
    <property type="term" value="P:signal transduction"/>
    <property type="evidence" value="ECO:0007669"/>
    <property type="project" value="InterPro"/>
</dbReference>
<dbReference type="EMBL" id="CM035433">
    <property type="protein sequence ID" value="KAH7293312.1"/>
    <property type="molecule type" value="Genomic_DNA"/>
</dbReference>
<dbReference type="SUPFAM" id="SSF48350">
    <property type="entry name" value="GTPase activation domain, GAP"/>
    <property type="match status" value="1"/>
</dbReference>
<keyword evidence="1" id="KW-0343">GTPase activation</keyword>
<dbReference type="Proteomes" id="UP000825935">
    <property type="component" value="Chromosome 28"/>
</dbReference>
<dbReference type="GO" id="GO:0005096">
    <property type="term" value="F:GTPase activator activity"/>
    <property type="evidence" value="ECO:0007669"/>
    <property type="project" value="UniProtKB-KW"/>
</dbReference>
<organism evidence="4 5">
    <name type="scientific">Ceratopteris richardii</name>
    <name type="common">Triangle waterfern</name>
    <dbReference type="NCBI Taxonomy" id="49495"/>
    <lineage>
        <taxon>Eukaryota</taxon>
        <taxon>Viridiplantae</taxon>
        <taxon>Streptophyta</taxon>
        <taxon>Embryophyta</taxon>
        <taxon>Tracheophyta</taxon>
        <taxon>Polypodiopsida</taxon>
        <taxon>Polypodiidae</taxon>
        <taxon>Polypodiales</taxon>
        <taxon>Pteridineae</taxon>
        <taxon>Pteridaceae</taxon>
        <taxon>Parkerioideae</taxon>
        <taxon>Ceratopteris</taxon>
    </lineage>
</organism>
<dbReference type="InterPro" id="IPR044785">
    <property type="entry name" value="RopGAP1-5"/>
</dbReference>
<reference evidence="4" key="1">
    <citation type="submission" date="2021-08" db="EMBL/GenBank/DDBJ databases">
        <title>WGS assembly of Ceratopteris richardii.</title>
        <authorList>
            <person name="Marchant D.B."/>
            <person name="Chen G."/>
            <person name="Jenkins J."/>
            <person name="Shu S."/>
            <person name="Leebens-Mack J."/>
            <person name="Grimwood J."/>
            <person name="Schmutz J."/>
            <person name="Soltis P."/>
            <person name="Soltis D."/>
            <person name="Chen Z.-H."/>
        </authorList>
    </citation>
    <scope>NUCLEOTIDE SEQUENCE</scope>
    <source>
        <strain evidence="4">Whitten #5841</strain>
        <tissue evidence="4">Leaf</tissue>
    </source>
</reference>
<dbReference type="FunFam" id="1.10.555.10:FF:000046">
    <property type="entry name" value="Rho GTPase-activating protein 5"/>
    <property type="match status" value="1"/>
</dbReference>
<dbReference type="OrthoDB" id="185175at2759"/>
<protein>
    <recommendedName>
        <fullName evidence="3">Rho-GAP domain-containing protein</fullName>
    </recommendedName>
</protein>
<evidence type="ECO:0000259" key="3">
    <source>
        <dbReference type="PROSITE" id="PS50238"/>
    </source>
</evidence>
<dbReference type="EMBL" id="CM035433">
    <property type="protein sequence ID" value="KAH7293310.1"/>
    <property type="molecule type" value="Genomic_DNA"/>
</dbReference>
<dbReference type="EMBL" id="CM035433">
    <property type="protein sequence ID" value="KAH7293311.1"/>
    <property type="molecule type" value="Genomic_DNA"/>
</dbReference>
<evidence type="ECO:0000313" key="4">
    <source>
        <dbReference type="EMBL" id="KAH7293312.1"/>
    </source>
</evidence>
<dbReference type="PANTHER" id="PTHR23177">
    <property type="entry name" value="MKIAA1688 PROTEIN"/>
    <property type="match status" value="1"/>
</dbReference>
<dbReference type="PANTHER" id="PTHR23177:SF35">
    <property type="entry name" value="RHO GTPASE-ACTIVATING PROTEIN GACA"/>
    <property type="match status" value="1"/>
</dbReference>
<name>A0A8T2RA66_CERRI</name>
<evidence type="ECO:0000256" key="1">
    <source>
        <dbReference type="ARBA" id="ARBA00022468"/>
    </source>
</evidence>
<feature type="region of interest" description="Disordered" evidence="2">
    <location>
        <begin position="265"/>
        <end position="287"/>
    </location>
</feature>
<evidence type="ECO:0000313" key="5">
    <source>
        <dbReference type="Proteomes" id="UP000825935"/>
    </source>
</evidence>
<keyword evidence="5" id="KW-1185">Reference proteome</keyword>
<dbReference type="InterPro" id="IPR008936">
    <property type="entry name" value="Rho_GTPase_activation_prot"/>
</dbReference>
<comment type="caution">
    <text evidence="4">The sequence shown here is derived from an EMBL/GenBank/DDBJ whole genome shotgun (WGS) entry which is preliminary data.</text>
</comment>
<evidence type="ECO:0000256" key="2">
    <source>
        <dbReference type="SAM" id="MobiDB-lite"/>
    </source>
</evidence>
<accession>A0A8T2RA66</accession>
<proteinExistence type="predicted"/>
<gene>
    <name evidence="4" type="ORF">KP509_28G020500</name>
</gene>
<feature type="region of interest" description="Disordered" evidence="2">
    <location>
        <begin position="311"/>
        <end position="417"/>
    </location>
</feature>
<dbReference type="Gene3D" id="1.10.555.10">
    <property type="entry name" value="Rho GTPase activation protein"/>
    <property type="match status" value="1"/>
</dbReference>
<dbReference type="CDD" id="cd00159">
    <property type="entry name" value="RhoGAP"/>
    <property type="match status" value="1"/>
</dbReference>
<feature type="domain" description="Rho-GAP" evidence="3">
    <location>
        <begin position="50"/>
        <end position="231"/>
    </location>
</feature>
<sequence>MEMDIGYPTDVRLIAHVTFDRLQGFLGLPVEFELEVPRRVPSASTSAFGVSAESMQCSFDAFGNSVPTILLLLQERLYEQGGLKTEGIFRINPDNGKEEQLRKQLNNGIVPYDIDVHCLAGLIKAWFRELPKGVLDILSPEQVMECHTEDQCFALVKTLPPTEAALLDWAINLMADVVQEEACNKMNARNVAVVFAPNMIQVLDPLTALKHAVQVMNLLKTLILKKLKDRKMSVIPARVVVWKEPLPGENGSINSTKQLKVVNVTSPKGTPLNRGNGRTEVTETPENSNVTKMKSFTQAFAAGSEMVEKAGSVHGSECGSFADSSGRESRSEDGNLLENQQGLSGRWIMSTASDEISSDTVENRPAEKSQPFATLLRKGRSSSTKNQCRDDSSVNEKGSSGDGSRMPGNVDPLICGEKSHRKDGAHVSLQGSQKPLSDWLHNQIVPGIGLRLMGEASAEKIEKRRGIKPSMEKPILAESRTRATYPLSKRTQYLKNNGMV</sequence>
<feature type="compositionally biased region" description="Polar residues" evidence="2">
    <location>
        <begin position="350"/>
        <end position="360"/>
    </location>
</feature>